<evidence type="ECO:0000313" key="1">
    <source>
        <dbReference type="EMBL" id="MFD0800874.1"/>
    </source>
</evidence>
<organism evidence="1 2">
    <name type="scientific">Streptomonospora algeriensis</name>
    <dbReference type="NCBI Taxonomy" id="995084"/>
    <lineage>
        <taxon>Bacteria</taxon>
        <taxon>Bacillati</taxon>
        <taxon>Actinomycetota</taxon>
        <taxon>Actinomycetes</taxon>
        <taxon>Streptosporangiales</taxon>
        <taxon>Nocardiopsidaceae</taxon>
        <taxon>Streptomonospora</taxon>
    </lineage>
</organism>
<reference evidence="2" key="1">
    <citation type="journal article" date="2019" name="Int. J. Syst. Evol. Microbiol.">
        <title>The Global Catalogue of Microorganisms (GCM) 10K type strain sequencing project: providing services to taxonomists for standard genome sequencing and annotation.</title>
        <authorList>
            <consortium name="The Broad Institute Genomics Platform"/>
            <consortium name="The Broad Institute Genome Sequencing Center for Infectious Disease"/>
            <person name="Wu L."/>
            <person name="Ma J."/>
        </authorList>
    </citation>
    <scope>NUCLEOTIDE SEQUENCE [LARGE SCALE GENOMIC DNA]</scope>
    <source>
        <strain evidence="2">CCUG 63369</strain>
    </source>
</reference>
<name>A0ABW3BCU8_9ACTN</name>
<dbReference type="EMBL" id="JBHTHR010000111">
    <property type="protein sequence ID" value="MFD0800874.1"/>
    <property type="molecule type" value="Genomic_DNA"/>
</dbReference>
<proteinExistence type="predicted"/>
<accession>A0ABW3BCU8</accession>
<keyword evidence="2" id="KW-1185">Reference proteome</keyword>
<protein>
    <submittedName>
        <fullName evidence="1">Uncharacterized protein</fullName>
    </submittedName>
</protein>
<dbReference type="Proteomes" id="UP001596956">
    <property type="component" value="Unassembled WGS sequence"/>
</dbReference>
<sequence>MEFQAGQAPTADELTALVPGYVVQGTQQDVASSTTLEDSNIVVPIDGLCEVRLSVRYHHQGGGIRWAWRATGTADMASRDILSAGENASGGVHDISDMRFRQIVTLDQPHDVTSSISGATSHMISERCICTGEGEIVFQFAQNVSHADATQVLEASFATVQPLREL</sequence>
<comment type="caution">
    <text evidence="1">The sequence shown here is derived from an EMBL/GenBank/DDBJ whole genome shotgun (WGS) entry which is preliminary data.</text>
</comment>
<evidence type="ECO:0000313" key="2">
    <source>
        <dbReference type="Proteomes" id="UP001596956"/>
    </source>
</evidence>
<gene>
    <name evidence="1" type="ORF">ACFQZU_06030</name>
</gene>